<accession>A0A9P7Z5T9</accession>
<dbReference type="GO" id="GO:0005739">
    <property type="term" value="C:mitochondrion"/>
    <property type="evidence" value="ECO:0007669"/>
    <property type="project" value="UniProtKB-SubCell"/>
</dbReference>
<reference evidence="8" key="1">
    <citation type="journal article" date="2021" name="IMA Fungus">
        <title>Genomic characterization of three marine fungi, including Emericellopsis atlantica sp. nov. with signatures of a generalist lifestyle and marine biomass degradation.</title>
        <authorList>
            <person name="Hagestad O.C."/>
            <person name="Hou L."/>
            <person name="Andersen J.H."/>
            <person name="Hansen E.H."/>
            <person name="Altermark B."/>
            <person name="Li C."/>
            <person name="Kuhnert E."/>
            <person name="Cox R.J."/>
            <person name="Crous P.W."/>
            <person name="Spatafora J.W."/>
            <person name="Lail K."/>
            <person name="Amirebrahimi M."/>
            <person name="Lipzen A."/>
            <person name="Pangilinan J."/>
            <person name="Andreopoulos W."/>
            <person name="Hayes R.D."/>
            <person name="Ng V."/>
            <person name="Grigoriev I.V."/>
            <person name="Jackson S.A."/>
            <person name="Sutton T.D.S."/>
            <person name="Dobson A.D.W."/>
            <person name="Rama T."/>
        </authorList>
    </citation>
    <scope>NUCLEOTIDE SEQUENCE</scope>
    <source>
        <strain evidence="8">TRa3180A</strain>
    </source>
</reference>
<dbReference type="Pfam" id="PF10501">
    <property type="entry name" value="Ribosomal_L50"/>
    <property type="match status" value="1"/>
</dbReference>
<sequence length="429" mass="48230">MKRIARISRSIGHIQSCNASSRTFPQALQAPAFSTTPLRPQKPRSAAGVGESRIVESPMLEEFPEDGKPMIINAEMQASATGSLDGELSETQMAYIKQQMEKRWKYHQEQGNRGNEEDFKDCVRQRLENKIREDNLNGDNRPEYEYKKNKSNVPKKTFQNMEVVKPERLVATAVDHNAYEHASTWEGLDEVGVILPELYTFTGFTPGFVTTDNLDMEMALHRAMVEVFAVKQAELPTSMVSRTHPQKEQLTYFAQLKSTKNGVKLEMKGGVTSEQVIKQLFAREAHDVPAAPALEYETCEDLIASWGSSWLDISLEDPEVKFAILKRIFQLTGNRLSDSKLRSITTASSLRNIIITPPKPERVAEALAVKQELVTLPNVSVFERRQGVVNKETAVGRWKVIAKELEERGLPIPGRKEAGDGQWTTSVGR</sequence>
<comment type="subcellular location">
    <subcellularLocation>
        <location evidence="1">Mitochondrion</location>
    </subcellularLocation>
</comment>
<evidence type="ECO:0000256" key="1">
    <source>
        <dbReference type="ARBA" id="ARBA00004173"/>
    </source>
</evidence>
<comment type="similarity">
    <text evidence="2">Belongs to the mitochondrion-specific ribosomal protein mL50 family.</text>
</comment>
<dbReference type="AlphaFoldDB" id="A0A9P7Z5T9"/>
<dbReference type="GO" id="GO:1990904">
    <property type="term" value="C:ribonucleoprotein complex"/>
    <property type="evidence" value="ECO:0007669"/>
    <property type="project" value="UniProtKB-KW"/>
</dbReference>
<evidence type="ECO:0000256" key="5">
    <source>
        <dbReference type="ARBA" id="ARBA00023274"/>
    </source>
</evidence>
<evidence type="ECO:0000313" key="8">
    <source>
        <dbReference type="EMBL" id="KAG9245890.1"/>
    </source>
</evidence>
<evidence type="ECO:0000256" key="7">
    <source>
        <dbReference type="SAM" id="MobiDB-lite"/>
    </source>
</evidence>
<keyword evidence="3" id="KW-0689">Ribosomal protein</keyword>
<dbReference type="EMBL" id="MU253826">
    <property type="protein sequence ID" value="KAG9245890.1"/>
    <property type="molecule type" value="Genomic_DNA"/>
</dbReference>
<dbReference type="Proteomes" id="UP000887226">
    <property type="component" value="Unassembled WGS sequence"/>
</dbReference>
<dbReference type="GO" id="GO:0005840">
    <property type="term" value="C:ribosome"/>
    <property type="evidence" value="ECO:0007669"/>
    <property type="project" value="UniProtKB-KW"/>
</dbReference>
<dbReference type="OrthoDB" id="6220758at2759"/>
<keyword evidence="9" id="KW-1185">Reference proteome</keyword>
<feature type="region of interest" description="Disordered" evidence="7">
    <location>
        <begin position="30"/>
        <end position="50"/>
    </location>
</feature>
<dbReference type="InterPro" id="IPR018305">
    <property type="entry name" value="Ribosomal_m50"/>
</dbReference>
<name>A0A9P7Z5T9_9HELO</name>
<organism evidence="8 9">
    <name type="scientific">Calycina marina</name>
    <dbReference type="NCBI Taxonomy" id="1763456"/>
    <lineage>
        <taxon>Eukaryota</taxon>
        <taxon>Fungi</taxon>
        <taxon>Dikarya</taxon>
        <taxon>Ascomycota</taxon>
        <taxon>Pezizomycotina</taxon>
        <taxon>Leotiomycetes</taxon>
        <taxon>Helotiales</taxon>
        <taxon>Pezizellaceae</taxon>
        <taxon>Calycina</taxon>
    </lineage>
</organism>
<evidence type="ECO:0000256" key="2">
    <source>
        <dbReference type="ARBA" id="ARBA00008860"/>
    </source>
</evidence>
<keyword evidence="5" id="KW-0687">Ribonucleoprotein</keyword>
<keyword evidence="4" id="KW-0496">Mitochondrion</keyword>
<gene>
    <name evidence="8" type="ORF">BJ878DRAFT_328195</name>
</gene>
<protein>
    <recommendedName>
        <fullName evidence="6">Large ribosomal subunit protein mL50</fullName>
    </recommendedName>
</protein>
<evidence type="ECO:0000256" key="6">
    <source>
        <dbReference type="ARBA" id="ARBA00035183"/>
    </source>
</evidence>
<evidence type="ECO:0000313" key="9">
    <source>
        <dbReference type="Proteomes" id="UP000887226"/>
    </source>
</evidence>
<comment type="caution">
    <text evidence="8">The sequence shown here is derived from an EMBL/GenBank/DDBJ whole genome shotgun (WGS) entry which is preliminary data.</text>
</comment>
<evidence type="ECO:0000256" key="4">
    <source>
        <dbReference type="ARBA" id="ARBA00023128"/>
    </source>
</evidence>
<proteinExistence type="inferred from homology"/>
<evidence type="ECO:0000256" key="3">
    <source>
        <dbReference type="ARBA" id="ARBA00022980"/>
    </source>
</evidence>